<evidence type="ECO:0000313" key="1">
    <source>
        <dbReference type="EMBL" id="CAF4628810.1"/>
    </source>
</evidence>
<name>A0A8S2ZFV9_9BILA</name>
<proteinExistence type="predicted"/>
<protein>
    <submittedName>
        <fullName evidence="1">Uncharacterized protein</fullName>
    </submittedName>
</protein>
<gene>
    <name evidence="1" type="ORF">SMN809_LOCUS40197</name>
</gene>
<feature type="non-terminal residue" evidence="1">
    <location>
        <position position="1"/>
    </location>
</feature>
<evidence type="ECO:0000313" key="2">
    <source>
        <dbReference type="Proteomes" id="UP000676336"/>
    </source>
</evidence>
<sequence>LYLYYLVNKSPLLPSTAVRRNSSLRNPTAPTIRSSLNLETQIEIRQKHLSQTLSNTPPTQKKS</sequence>
<accession>A0A8S2ZFV9</accession>
<organism evidence="1 2">
    <name type="scientific">Rotaria magnacalcarata</name>
    <dbReference type="NCBI Taxonomy" id="392030"/>
    <lineage>
        <taxon>Eukaryota</taxon>
        <taxon>Metazoa</taxon>
        <taxon>Spiralia</taxon>
        <taxon>Gnathifera</taxon>
        <taxon>Rotifera</taxon>
        <taxon>Eurotatoria</taxon>
        <taxon>Bdelloidea</taxon>
        <taxon>Philodinida</taxon>
        <taxon>Philodinidae</taxon>
        <taxon>Rotaria</taxon>
    </lineage>
</organism>
<dbReference type="AlphaFoldDB" id="A0A8S2ZFV9"/>
<dbReference type="EMBL" id="CAJOBI010110047">
    <property type="protein sequence ID" value="CAF4628810.1"/>
    <property type="molecule type" value="Genomic_DNA"/>
</dbReference>
<dbReference type="Proteomes" id="UP000676336">
    <property type="component" value="Unassembled WGS sequence"/>
</dbReference>
<reference evidence="1" key="1">
    <citation type="submission" date="2021-02" db="EMBL/GenBank/DDBJ databases">
        <authorList>
            <person name="Nowell W R."/>
        </authorList>
    </citation>
    <scope>NUCLEOTIDE SEQUENCE</scope>
</reference>
<comment type="caution">
    <text evidence="1">The sequence shown here is derived from an EMBL/GenBank/DDBJ whole genome shotgun (WGS) entry which is preliminary data.</text>
</comment>